<dbReference type="Proteomes" id="UP000475862">
    <property type="component" value="Unassembled WGS sequence"/>
</dbReference>
<reference evidence="7 8" key="1">
    <citation type="submission" date="2019-08" db="EMBL/GenBank/DDBJ databases">
        <title>The genome of the soybean aphid Biotype 1, its phylome, world population structure and adaptation to the North American continent.</title>
        <authorList>
            <person name="Giordano R."/>
            <person name="Donthu R.K."/>
            <person name="Hernandez A.G."/>
            <person name="Wright C.L."/>
            <person name="Zimin A.V."/>
        </authorList>
    </citation>
    <scope>NUCLEOTIDE SEQUENCE [LARGE SCALE GENOMIC DNA]</scope>
    <source>
        <tissue evidence="7">Whole aphids</tissue>
    </source>
</reference>
<dbReference type="InterPro" id="IPR036322">
    <property type="entry name" value="WD40_repeat_dom_sf"/>
</dbReference>
<evidence type="ECO:0000256" key="6">
    <source>
        <dbReference type="SAM" id="MobiDB-lite"/>
    </source>
</evidence>
<evidence type="ECO:0000256" key="5">
    <source>
        <dbReference type="PROSITE-ProRule" id="PRU00221"/>
    </source>
</evidence>
<dbReference type="InterPro" id="IPR001680">
    <property type="entry name" value="WD40_rpt"/>
</dbReference>
<dbReference type="PANTHER" id="PTHR44019:SF20">
    <property type="entry name" value="WD REPEAT-CONTAINING PROTEIN 55"/>
    <property type="match status" value="1"/>
</dbReference>
<sequence>MIIHSKMCIPDLRVPLDDYAIPDNEGVFEEAQRGEDIYYSDYESSSDSSSDDDNDDDNDIEEFDDNDDGEENNDGGSRGDDDSYDQVDEEVFAYLYDVNSSMHPNTLFVGSTVGALSFLPDPSINIIALGLSNGVIKMYIYDDIDQQYLRAINDVHSNKITVLEFDETGEYIYSACKDNNVSVSDVKTGQLKAYFEEAHTAGSFVTALSFIDKNLFATGGKDGVVNVWDIRANGCRFSLKKSEDSIDSMITINDNNNQPTLACTTGDGTLTIFDLSTKKIVIQSEPYKSVLTSCVTMQQKTKVVCGTGVGSLITFNTGDFNAFHEEFPCFDKNAAVTRLVPLTENIIINALDNGNIRATHLFPNSHLGIVGQHQNRIDLLGASPNGEILVSTTPFSVVVAFWYTELHLHRD</sequence>
<dbReference type="AlphaFoldDB" id="A0A6G0T283"/>
<dbReference type="SUPFAM" id="SSF50978">
    <property type="entry name" value="WD40 repeat-like"/>
    <property type="match status" value="1"/>
</dbReference>
<dbReference type="InterPro" id="IPR050505">
    <property type="entry name" value="WDR55/POC1"/>
</dbReference>
<feature type="compositionally biased region" description="Acidic residues" evidence="6">
    <location>
        <begin position="49"/>
        <end position="73"/>
    </location>
</feature>
<proteinExistence type="inferred from homology"/>
<evidence type="ECO:0000256" key="3">
    <source>
        <dbReference type="ARBA" id="ARBA00022737"/>
    </source>
</evidence>
<feature type="region of interest" description="Disordered" evidence="6">
    <location>
        <begin position="27"/>
        <end position="84"/>
    </location>
</feature>
<dbReference type="PROSITE" id="PS50082">
    <property type="entry name" value="WD_REPEATS_2"/>
    <property type="match status" value="1"/>
</dbReference>
<organism evidence="7 8">
    <name type="scientific">Aphis glycines</name>
    <name type="common">Soybean aphid</name>
    <dbReference type="NCBI Taxonomy" id="307491"/>
    <lineage>
        <taxon>Eukaryota</taxon>
        <taxon>Metazoa</taxon>
        <taxon>Ecdysozoa</taxon>
        <taxon>Arthropoda</taxon>
        <taxon>Hexapoda</taxon>
        <taxon>Insecta</taxon>
        <taxon>Pterygota</taxon>
        <taxon>Neoptera</taxon>
        <taxon>Paraneoptera</taxon>
        <taxon>Hemiptera</taxon>
        <taxon>Sternorrhyncha</taxon>
        <taxon>Aphidomorpha</taxon>
        <taxon>Aphidoidea</taxon>
        <taxon>Aphididae</taxon>
        <taxon>Aphidini</taxon>
        <taxon>Aphis</taxon>
        <taxon>Aphis</taxon>
    </lineage>
</organism>
<evidence type="ECO:0000256" key="2">
    <source>
        <dbReference type="ARBA" id="ARBA00022574"/>
    </source>
</evidence>
<keyword evidence="3" id="KW-0677">Repeat</keyword>
<accession>A0A6G0T283</accession>
<evidence type="ECO:0000313" key="7">
    <source>
        <dbReference type="EMBL" id="KAE9524031.1"/>
    </source>
</evidence>
<evidence type="ECO:0000313" key="8">
    <source>
        <dbReference type="Proteomes" id="UP000475862"/>
    </source>
</evidence>
<dbReference type="EMBL" id="VYZN01000074">
    <property type="protein sequence ID" value="KAE9524031.1"/>
    <property type="molecule type" value="Genomic_DNA"/>
</dbReference>
<protein>
    <recommendedName>
        <fullName evidence="4">WD repeat-containing protein 55 homolog</fullName>
    </recommendedName>
</protein>
<name>A0A6G0T283_APHGL</name>
<keyword evidence="8" id="KW-1185">Reference proteome</keyword>
<keyword evidence="2 5" id="KW-0853">WD repeat</keyword>
<dbReference type="InterPro" id="IPR015943">
    <property type="entry name" value="WD40/YVTN_repeat-like_dom_sf"/>
</dbReference>
<comment type="similarity">
    <text evidence="1">Belongs to the WD repeat WDR55 family.</text>
</comment>
<feature type="repeat" description="WD" evidence="5">
    <location>
        <begin position="212"/>
        <end position="238"/>
    </location>
</feature>
<feature type="compositionally biased region" description="Low complexity" evidence="6">
    <location>
        <begin position="37"/>
        <end position="48"/>
    </location>
</feature>
<evidence type="ECO:0000256" key="1">
    <source>
        <dbReference type="ARBA" id="ARBA00007625"/>
    </source>
</evidence>
<dbReference type="SMART" id="SM00320">
    <property type="entry name" value="WD40"/>
    <property type="match status" value="3"/>
</dbReference>
<evidence type="ECO:0000256" key="4">
    <source>
        <dbReference type="ARBA" id="ARBA00023478"/>
    </source>
</evidence>
<dbReference type="Pfam" id="PF24796">
    <property type="entry name" value="WDR55"/>
    <property type="match status" value="1"/>
</dbReference>
<comment type="caution">
    <text evidence="7">The sequence shown here is derived from an EMBL/GenBank/DDBJ whole genome shotgun (WGS) entry which is preliminary data.</text>
</comment>
<dbReference type="PANTHER" id="PTHR44019">
    <property type="entry name" value="WD REPEAT-CONTAINING PROTEIN 55"/>
    <property type="match status" value="1"/>
</dbReference>
<dbReference type="OrthoDB" id="2288928at2759"/>
<dbReference type="Gene3D" id="2.130.10.10">
    <property type="entry name" value="YVTN repeat-like/Quinoprotein amine dehydrogenase"/>
    <property type="match status" value="1"/>
</dbReference>
<gene>
    <name evidence="7" type="ORF">AGLY_015678</name>
</gene>